<dbReference type="Proteomes" id="UP000286985">
    <property type="component" value="Unassembled WGS sequence"/>
</dbReference>
<gene>
    <name evidence="1" type="ORF">CWE24_00020</name>
</gene>
<evidence type="ECO:0000313" key="1">
    <source>
        <dbReference type="EMBL" id="RUO48942.1"/>
    </source>
</evidence>
<dbReference type="OrthoDB" id="978985at2"/>
<keyword evidence="2" id="KW-1185">Reference proteome</keyword>
<reference evidence="2" key="1">
    <citation type="journal article" date="2018" name="Front. Microbiol.">
        <title>Genome-Based Analysis Reveals the Taxonomy and Diversity of the Family Idiomarinaceae.</title>
        <authorList>
            <person name="Liu Y."/>
            <person name="Lai Q."/>
            <person name="Shao Z."/>
        </authorList>
    </citation>
    <scope>NUCLEOTIDE SEQUENCE [LARGE SCALE GENOMIC DNA]</scope>
    <source>
        <strain evidence="2">908033</strain>
    </source>
</reference>
<comment type="caution">
    <text evidence="1">The sequence shown here is derived from an EMBL/GenBank/DDBJ whole genome shotgun (WGS) entry which is preliminary data.</text>
</comment>
<dbReference type="RefSeq" id="WP_092836186.1">
    <property type="nucleotide sequence ID" value="NZ_FPCF01000001.1"/>
</dbReference>
<proteinExistence type="predicted"/>
<sequence>MTAEIAVLNKSAVALAADSAVSISDGNGSTKVYNGAEKLFALTKFHPVGIMIYGTGSLCQVPWELIVKEYRKKIKEDSFDTLEAYAEDFFQFLATEPKLIPMELREHFIRQHWNFVYTQLWELVESKVRGLIEDTGQDPTPIETFNIFDSEAAEITKILHENNFLNNFDADDVRTIQMQAKEFLVELINPSHQDSDFPPQSIEIAAEVLALATAKENPLGSNSGIVFAGYGNKEFFPSVLAFNLKGFWSEKLRVIPNSQKSAVAGSSGIQAYAQDEEALTFMHGISPRLKSDIVKQFQHLFQEILFKSNQLINDATIGDGEKEQLRETLVNTAQQQWDETIASIERQIRSQYTDQVVDMVEFLPKDELAYMAESLVNMTAFKRKVTNDTETVGGPIDVAIISKGDGFVWIKRKHYFDSALNTHYFDNFLKGKSNVR</sequence>
<dbReference type="EMBL" id="PIPU01000001">
    <property type="protein sequence ID" value="RUO48942.1"/>
    <property type="molecule type" value="Genomic_DNA"/>
</dbReference>
<accession>A0A432XJZ3</accession>
<evidence type="ECO:0000313" key="2">
    <source>
        <dbReference type="Proteomes" id="UP000286985"/>
    </source>
</evidence>
<organism evidence="1 2">
    <name type="scientific">Pseudidiomarina donghaiensis</name>
    <dbReference type="NCBI Taxonomy" id="519452"/>
    <lineage>
        <taxon>Bacteria</taxon>
        <taxon>Pseudomonadati</taxon>
        <taxon>Pseudomonadota</taxon>
        <taxon>Gammaproteobacteria</taxon>
        <taxon>Alteromonadales</taxon>
        <taxon>Idiomarinaceae</taxon>
        <taxon>Pseudidiomarina</taxon>
    </lineage>
</organism>
<dbReference type="AlphaFoldDB" id="A0A432XJZ3"/>
<protein>
    <submittedName>
        <fullName evidence="1">Uncharacterized protein</fullName>
    </submittedName>
</protein>
<name>A0A432XJZ3_9GAMM</name>